<dbReference type="Gene3D" id="1.10.1660.10">
    <property type="match status" value="1"/>
</dbReference>
<evidence type="ECO:0000259" key="1">
    <source>
        <dbReference type="Pfam" id="PF13411"/>
    </source>
</evidence>
<reference evidence="2 3" key="1">
    <citation type="journal article" date="2003" name="Genome Res.">
        <title>Comparative complete genome sequence analysis of the amino acid replacements responsible for the thermostability of Corynebacterium efficiens.</title>
        <authorList>
            <person name="Nishio Y."/>
            <person name="Nakamura Y."/>
            <person name="Kawarabayasi Y."/>
            <person name="Usuda Y."/>
            <person name="Kimura E."/>
            <person name="Sugimoto S."/>
            <person name="Matsui K."/>
            <person name="Yamagishi A."/>
            <person name="Kikuchi H."/>
            <person name="Ikeo K."/>
            <person name="Gojobori T."/>
        </authorList>
    </citation>
    <scope>NUCLEOTIDE SEQUENCE [LARGE SCALE GENOMIC DNA]</scope>
    <source>
        <strain evidence="3">DSM 44549 / YS-314 / AJ 12310 / JCM 11189 / NBRC 100395</strain>
    </source>
</reference>
<dbReference type="HOGENOM" id="CLU_1352482_0_0_11"/>
<dbReference type="InterPro" id="IPR036388">
    <property type="entry name" value="WH-like_DNA-bd_sf"/>
</dbReference>
<dbReference type="GO" id="GO:0003677">
    <property type="term" value="F:DNA binding"/>
    <property type="evidence" value="ECO:0007669"/>
    <property type="project" value="InterPro"/>
</dbReference>
<dbReference type="Proteomes" id="UP000001409">
    <property type="component" value="Chromosome"/>
</dbReference>
<accession>Q8FRE3</accession>
<keyword evidence="3" id="KW-1185">Reference proteome</keyword>
<dbReference type="KEGG" id="cef:CE0818"/>
<proteinExistence type="predicted"/>
<evidence type="ECO:0000313" key="3">
    <source>
        <dbReference type="Proteomes" id="UP000001409"/>
    </source>
</evidence>
<dbReference type="Pfam" id="PF04255">
    <property type="entry name" value="DUF433"/>
    <property type="match status" value="1"/>
</dbReference>
<dbReference type="GO" id="GO:0006355">
    <property type="term" value="P:regulation of DNA-templated transcription"/>
    <property type="evidence" value="ECO:0007669"/>
    <property type="project" value="InterPro"/>
</dbReference>
<organism evidence="2 3">
    <name type="scientific">Corynebacterium efficiens (strain DSM 44549 / YS-314 / AJ 12310 / JCM 11189 / NBRC 100395)</name>
    <dbReference type="NCBI Taxonomy" id="196164"/>
    <lineage>
        <taxon>Bacteria</taxon>
        <taxon>Bacillati</taxon>
        <taxon>Actinomycetota</taxon>
        <taxon>Actinomycetes</taxon>
        <taxon>Mycobacteriales</taxon>
        <taxon>Corynebacteriaceae</taxon>
        <taxon>Corynebacterium</taxon>
    </lineage>
</organism>
<evidence type="ECO:0000313" key="2">
    <source>
        <dbReference type="EMBL" id="BAC17628.1"/>
    </source>
</evidence>
<name>Q8FRE3_COREF</name>
<dbReference type="Gene3D" id="1.10.10.10">
    <property type="entry name" value="Winged helix-like DNA-binding domain superfamily/Winged helix DNA-binding domain"/>
    <property type="match status" value="1"/>
</dbReference>
<protein>
    <recommendedName>
        <fullName evidence="1">HTH merR-type domain-containing protein</fullName>
    </recommendedName>
</protein>
<feature type="domain" description="HTH merR-type" evidence="1">
    <location>
        <begin position="13"/>
        <end position="74"/>
    </location>
</feature>
<dbReference type="EMBL" id="BA000035">
    <property type="protein sequence ID" value="BAC17628.1"/>
    <property type="molecule type" value="Genomic_DNA"/>
</dbReference>
<dbReference type="InterPro" id="IPR007367">
    <property type="entry name" value="DUF433"/>
</dbReference>
<dbReference type="STRING" id="196164.gene:10741222"/>
<dbReference type="AlphaFoldDB" id="Q8FRE3"/>
<dbReference type="SUPFAM" id="SSF46689">
    <property type="entry name" value="Homeodomain-like"/>
    <property type="match status" value="1"/>
</dbReference>
<dbReference type="InterPro" id="IPR009057">
    <property type="entry name" value="Homeodomain-like_sf"/>
</dbReference>
<dbReference type="eggNOG" id="COG2442">
    <property type="taxonomic scope" value="Bacteria"/>
</dbReference>
<dbReference type="Pfam" id="PF13411">
    <property type="entry name" value="MerR_1"/>
    <property type="match status" value="1"/>
</dbReference>
<dbReference type="InterPro" id="IPR000551">
    <property type="entry name" value="MerR-type_HTH_dom"/>
</dbReference>
<sequence length="214" mass="24152">MNHMAFPIELTVALSGATKHQLYSWNKKGLLSPEISTDRIEGFLWSFRDIVALRTFIKLRSDHSLQAIRKALTNLRELSLTEHPSTYTLTSDGTSVFLVEDDGKNATDLLRERGQKIITNLDDVLKGFRHPSNKGDVVDLLHPRKRLEVNEGKLGGFPTIRGTRVAYDTIANLIYDGEVRPKDVELYFPDVTAADAKDALDFYHQVERGEGWVA</sequence>